<feature type="compositionally biased region" description="Low complexity" evidence="5">
    <location>
        <begin position="425"/>
        <end position="435"/>
    </location>
</feature>
<dbReference type="InterPro" id="IPR001841">
    <property type="entry name" value="Znf_RING"/>
</dbReference>
<feature type="compositionally biased region" description="Polar residues" evidence="5">
    <location>
        <begin position="62"/>
        <end position="71"/>
    </location>
</feature>
<dbReference type="PANTHER" id="PTHR19964:SF84">
    <property type="entry name" value="LIGAND OF NUMB PROTEIN X 2-LIKE ISOFORM X1"/>
    <property type="match status" value="1"/>
</dbReference>
<evidence type="ECO:0000256" key="4">
    <source>
        <dbReference type="PROSITE-ProRule" id="PRU00207"/>
    </source>
</evidence>
<dbReference type="InterPro" id="IPR051342">
    <property type="entry name" value="PDZ_scaffold"/>
</dbReference>
<feature type="domain" description="PDZ" evidence="7">
    <location>
        <begin position="782"/>
        <end position="856"/>
    </location>
</feature>
<dbReference type="AlphaFoldDB" id="A0A087W287"/>
<feature type="region of interest" description="Disordered" evidence="5">
    <location>
        <begin position="416"/>
        <end position="437"/>
    </location>
</feature>
<keyword evidence="2 4" id="KW-0863">Zinc-finger</keyword>
<keyword evidence="10" id="KW-1185">Reference proteome</keyword>
<feature type="compositionally biased region" description="Polar residues" evidence="5">
    <location>
        <begin position="110"/>
        <end position="119"/>
    </location>
</feature>
<feature type="compositionally biased region" description="Pro residues" evidence="5">
    <location>
        <begin position="122"/>
        <end position="131"/>
    </location>
</feature>
<dbReference type="PROSITE" id="PS50106">
    <property type="entry name" value="PDZ"/>
    <property type="match status" value="4"/>
</dbReference>
<evidence type="ECO:0000259" key="8">
    <source>
        <dbReference type="PROSITE" id="PS50145"/>
    </source>
</evidence>
<name>A0A087W287_ECHMU</name>
<feature type="domain" description="PDZ" evidence="7">
    <location>
        <begin position="899"/>
        <end position="1021"/>
    </location>
</feature>
<feature type="region of interest" description="Disordered" evidence="5">
    <location>
        <begin position="933"/>
        <end position="959"/>
    </location>
</feature>
<feature type="compositionally biased region" description="Low complexity" evidence="5">
    <location>
        <begin position="250"/>
        <end position="261"/>
    </location>
</feature>
<feature type="domain" description="RING-type" evidence="6">
    <location>
        <begin position="302"/>
        <end position="340"/>
    </location>
</feature>
<evidence type="ECO:0000259" key="6">
    <source>
        <dbReference type="PROSITE" id="PS50089"/>
    </source>
</evidence>
<dbReference type="GO" id="GO:0008270">
    <property type="term" value="F:zinc ion binding"/>
    <property type="evidence" value="ECO:0007669"/>
    <property type="project" value="UniProtKB-KW"/>
</dbReference>
<reference evidence="9" key="1">
    <citation type="journal article" date="2013" name="Nature">
        <title>The genomes of four tapeworm species reveal adaptations to parasitism.</title>
        <authorList>
            <person name="Tsai I.J."/>
            <person name="Zarowiecki M."/>
            <person name="Holroyd N."/>
            <person name="Garciarrubio A."/>
            <person name="Sanchez-Flores A."/>
            <person name="Brooks K.L."/>
            <person name="Tracey A."/>
            <person name="Bobes R.J."/>
            <person name="Fragoso G."/>
            <person name="Sciutto E."/>
            <person name="Aslett M."/>
            <person name="Beasley H."/>
            <person name="Bennett H.M."/>
            <person name="Cai J."/>
            <person name="Camicia F."/>
            <person name="Clark R."/>
            <person name="Cucher M."/>
            <person name="De Silva N."/>
            <person name="Day T.A."/>
            <person name="Deplazes P."/>
            <person name="Estrada K."/>
            <person name="Fernandez C."/>
            <person name="Holland P.W."/>
            <person name="Hou J."/>
            <person name="Hu S."/>
            <person name="Huckvale T."/>
            <person name="Hung S.S."/>
            <person name="Kamenetzky L."/>
            <person name="Keane J.A."/>
            <person name="Kiss F."/>
            <person name="Koziol U."/>
            <person name="Lambert O."/>
            <person name="Liu K."/>
            <person name="Luo X."/>
            <person name="Luo Y."/>
            <person name="Macchiaroli N."/>
            <person name="Nichol S."/>
            <person name="Paps J."/>
            <person name="Parkinson J."/>
            <person name="Pouchkina-Stantcheva N."/>
            <person name="Riddiford N."/>
            <person name="Rosenzvit M."/>
            <person name="Salinas G."/>
            <person name="Wasmuth J.D."/>
            <person name="Zamanian M."/>
            <person name="Zheng Y."/>
            <person name="Cai X."/>
            <person name="Soberon X."/>
            <person name="Olson P.D."/>
            <person name="Laclette J.P."/>
            <person name="Brehm K."/>
            <person name="Berriman M."/>
            <person name="Garciarrubio A."/>
            <person name="Bobes R.J."/>
            <person name="Fragoso G."/>
            <person name="Sanchez-Flores A."/>
            <person name="Estrada K."/>
            <person name="Cevallos M.A."/>
            <person name="Morett E."/>
            <person name="Gonzalez V."/>
            <person name="Portillo T."/>
            <person name="Ochoa-Leyva A."/>
            <person name="Jose M.V."/>
            <person name="Sciutto E."/>
            <person name="Landa A."/>
            <person name="Jimenez L."/>
            <person name="Valdes V."/>
            <person name="Carrero J.C."/>
            <person name="Larralde C."/>
            <person name="Morales-Montor J."/>
            <person name="Limon-Lason J."/>
            <person name="Soberon X."/>
            <person name="Laclette J.P."/>
        </authorList>
    </citation>
    <scope>NUCLEOTIDE SEQUENCE [LARGE SCALE GENOMIC DNA]</scope>
</reference>
<dbReference type="PROSITE" id="PS00518">
    <property type="entry name" value="ZF_RING_1"/>
    <property type="match status" value="1"/>
</dbReference>
<dbReference type="Pfam" id="PF00595">
    <property type="entry name" value="PDZ"/>
    <property type="match status" value="4"/>
</dbReference>
<evidence type="ECO:0000256" key="5">
    <source>
        <dbReference type="SAM" id="MobiDB-lite"/>
    </source>
</evidence>
<dbReference type="eggNOG" id="KOG3528">
    <property type="taxonomic scope" value="Eukaryota"/>
</dbReference>
<evidence type="ECO:0000259" key="7">
    <source>
        <dbReference type="PROSITE" id="PS50106"/>
    </source>
</evidence>
<dbReference type="InterPro" id="IPR013083">
    <property type="entry name" value="Znf_RING/FYVE/PHD"/>
</dbReference>
<dbReference type="InterPro" id="IPR001478">
    <property type="entry name" value="PDZ"/>
</dbReference>
<dbReference type="SUPFAM" id="SSF57850">
    <property type="entry name" value="RING/U-box"/>
    <property type="match status" value="1"/>
</dbReference>
<dbReference type="Proteomes" id="UP000017246">
    <property type="component" value="Unassembled WGS sequence"/>
</dbReference>
<dbReference type="SUPFAM" id="SSF50156">
    <property type="entry name" value="PDZ domain-like"/>
    <property type="match status" value="4"/>
</dbReference>
<dbReference type="SMART" id="SM00228">
    <property type="entry name" value="PDZ"/>
    <property type="match status" value="4"/>
</dbReference>
<dbReference type="SUPFAM" id="SSF49599">
    <property type="entry name" value="TRAF domain-like"/>
    <property type="match status" value="1"/>
</dbReference>
<feature type="domain" description="PDZ" evidence="7">
    <location>
        <begin position="513"/>
        <end position="589"/>
    </location>
</feature>
<dbReference type="InterPro" id="IPR017907">
    <property type="entry name" value="Znf_RING_CS"/>
</dbReference>
<dbReference type="PROSITE" id="PS50145">
    <property type="entry name" value="ZF_TRAF"/>
    <property type="match status" value="1"/>
</dbReference>
<dbReference type="OrthoDB" id="438726at2759"/>
<proteinExistence type="predicted"/>
<dbReference type="Gene3D" id="2.30.42.10">
    <property type="match status" value="4"/>
</dbReference>
<dbReference type="CDD" id="cd06679">
    <property type="entry name" value="PDZ3_LNX1_2-like"/>
    <property type="match status" value="1"/>
</dbReference>
<dbReference type="EMBL" id="LN902844">
    <property type="protein sequence ID" value="CDI98614.1"/>
    <property type="molecule type" value="Genomic_DNA"/>
</dbReference>
<dbReference type="InterPro" id="IPR036034">
    <property type="entry name" value="PDZ_sf"/>
</dbReference>
<dbReference type="PANTHER" id="PTHR19964">
    <property type="entry name" value="MULTIPLE PDZ DOMAIN PROTEIN"/>
    <property type="match status" value="1"/>
</dbReference>
<dbReference type="Gene3D" id="3.30.40.10">
    <property type="entry name" value="Zinc/RING finger domain, C3HC4 (zinc finger)"/>
    <property type="match status" value="1"/>
</dbReference>
<evidence type="ECO:0000256" key="2">
    <source>
        <dbReference type="ARBA" id="ARBA00022771"/>
    </source>
</evidence>
<dbReference type="OMA" id="LPMWTDE"/>
<dbReference type="CDD" id="cd16637">
    <property type="entry name" value="mRING-HC-C3HC3D_LNX1-like"/>
    <property type="match status" value="1"/>
</dbReference>
<keyword evidence="1 4" id="KW-0479">Metal-binding</keyword>
<sequence length="1025" mass="107603">MNSSTKATTIALPTPITTSFSLTAVPSIRAPPITATVRPTPPISIPCSAAPATTASNKKKSSPFSDDNSIWTIPPVPPSGGSSNNCSGDGGGDGSLCVGNSSQEPPLPMSPTTEENSNDSSSPPPPPPPPAIGGGPWSPSLFRPVPSSPSSAFHTPPPVVKPVVRPPPFPSPQLPCVLPPPPLAYLTDVSTPSASTQSTTVSNVDSEAVMASVTTAAAAINNTKEVFPSPSIAPIAPSSVATISHHPQAGVSPSGISRLSSGSGGSGSVREAVLCNSCGQLHDLHAAHVYDYSETVDADLLCRICRQPLVDPIDTKCGHTFCTPCLKSHLVVQALCPEDKQIINYLECQQSSNLVKRLLDKLLVICPNSEHCDEVLSRCDLESHLAYWCRGTVVPCSNARTGCQFRAARALQTEHRRECRFQPRTSGTTTSSGGSPIVRPIATKSVVRFGPMPVRRMAVEAPLMSAGVVSGAFQEGSPASTPPTAFSASRAGGGVAMMSGRSASPIRDCEVTTIELPWQPNASLGISFVGGSDTPLLCIVIQEIYLDGIVAMDGRLRPGDQILEANGIDLTQATHHQARTALTSIGGAVARSFELTVYRERAASECAGSGGSSKRHFGSIPENPFEREEILHINLMKRLDKRLGIKLVGKKNLPGVYILGLVPDSEADLDGRLYKDDRILEINGVDLREGTQEEAANIIRTAEERVALVVARVVRPQTPDMVRTTSGDIFMDFGGSGGGGTSGVANAAARSPGTSVPPPVTCSTVLPPGLKSPSTRLCREQEITVEKMPGESLGMTVAGGVASQRGDTPVYITNLVPTGVLGRTGQLAKGDVLLAVNEVELLGLSHEKAVEALKATRKSCTKVTIRVLEGPETGSGRENFLPSWLYWLQLPRYCQIPRTIVLLRTAHGSLGFSIVGGNTTSCAGDTSASPLTAFSRRQSGDSEPRQLPSTLGPSSVTSSPQPIVVKSIVPGSPAHRDGRLKCGDLILAVNHYPLTDVSHAHAVALLKHCVGDVHIRVVSWPGTIV</sequence>
<feature type="region of interest" description="Disordered" evidence="5">
    <location>
        <begin position="244"/>
        <end position="263"/>
    </location>
</feature>
<gene>
    <name evidence="9" type="ORF">EmuJ_000247900</name>
</gene>
<organism evidence="9 10">
    <name type="scientific">Echinococcus multilocularis</name>
    <name type="common">Fox tapeworm</name>
    <dbReference type="NCBI Taxonomy" id="6211"/>
    <lineage>
        <taxon>Eukaryota</taxon>
        <taxon>Metazoa</taxon>
        <taxon>Spiralia</taxon>
        <taxon>Lophotrochozoa</taxon>
        <taxon>Platyhelminthes</taxon>
        <taxon>Cestoda</taxon>
        <taxon>Eucestoda</taxon>
        <taxon>Cyclophyllidea</taxon>
        <taxon>Taeniidae</taxon>
        <taxon>Echinococcus</taxon>
    </lineage>
</organism>
<dbReference type="PROSITE" id="PS50089">
    <property type="entry name" value="ZF_RING_2"/>
    <property type="match status" value="1"/>
</dbReference>
<dbReference type="STRING" id="6211.A0A087W287"/>
<keyword evidence="3 4" id="KW-0862">Zinc</keyword>
<feature type="domain" description="TRAF-type" evidence="8">
    <location>
        <begin position="364"/>
        <end position="403"/>
    </location>
</feature>
<reference evidence="9" key="2">
    <citation type="submission" date="2015-11" db="EMBL/GenBank/DDBJ databases">
        <authorList>
            <person name="Zhang Y."/>
            <person name="Guo Z."/>
        </authorList>
    </citation>
    <scope>NUCLEOTIDE SEQUENCE</scope>
</reference>
<evidence type="ECO:0000256" key="3">
    <source>
        <dbReference type="ARBA" id="ARBA00022833"/>
    </source>
</evidence>
<feature type="domain" description="PDZ" evidence="7">
    <location>
        <begin position="632"/>
        <end position="714"/>
    </location>
</feature>
<dbReference type="InterPro" id="IPR001293">
    <property type="entry name" value="Znf_TRAF"/>
</dbReference>
<dbReference type="InterPro" id="IPR018957">
    <property type="entry name" value="Znf_C3HC4_RING-type"/>
</dbReference>
<feature type="region of interest" description="Disordered" evidence="5">
    <location>
        <begin position="35"/>
        <end position="154"/>
    </location>
</feature>
<evidence type="ECO:0000313" key="9">
    <source>
        <dbReference type="EMBL" id="CDI98614.1"/>
    </source>
</evidence>
<feature type="zinc finger region" description="TRAF-type" evidence="4">
    <location>
        <begin position="364"/>
        <end position="403"/>
    </location>
</feature>
<evidence type="ECO:0000313" key="10">
    <source>
        <dbReference type="Proteomes" id="UP000017246"/>
    </source>
</evidence>
<protein>
    <submittedName>
        <fullName evidence="9">Ligand of numb protein x 2</fullName>
    </submittedName>
</protein>
<evidence type="ECO:0000256" key="1">
    <source>
        <dbReference type="ARBA" id="ARBA00022723"/>
    </source>
</evidence>
<feature type="compositionally biased region" description="Polar residues" evidence="5">
    <location>
        <begin position="947"/>
        <end position="959"/>
    </location>
</feature>
<dbReference type="SMART" id="SM00184">
    <property type="entry name" value="RING"/>
    <property type="match status" value="1"/>
</dbReference>
<accession>A0A087W287</accession>
<dbReference type="Pfam" id="PF00097">
    <property type="entry name" value="zf-C3HC4"/>
    <property type="match status" value="1"/>
</dbReference>